<reference evidence="2 3" key="1">
    <citation type="submission" date="2017-03" db="EMBL/GenBank/DDBJ databases">
        <title>Genomes of endolithic fungi from Antarctica.</title>
        <authorList>
            <person name="Coleine C."/>
            <person name="Masonjones S."/>
            <person name="Stajich J.E."/>
        </authorList>
    </citation>
    <scope>NUCLEOTIDE SEQUENCE [LARGE SCALE GENOMIC DNA]</scope>
    <source>
        <strain evidence="2 3">CCFEE 5184</strain>
    </source>
</reference>
<gene>
    <name evidence="2" type="ORF">B0A55_04044</name>
</gene>
<evidence type="ECO:0000259" key="1">
    <source>
        <dbReference type="Pfam" id="PF00753"/>
    </source>
</evidence>
<evidence type="ECO:0000313" key="2">
    <source>
        <dbReference type="EMBL" id="TKA74722.1"/>
    </source>
</evidence>
<sequence>MAKLVELDSLEVLVILDPISPCPNPAVQQSGSLKDLGISGSSIPTNDRGDAKTELRMDSICCSAHGLSLLITGIAGEKRHSILFDTGPEERAFELNAHRLKAPVGDIEAIQLSHWHRDHSGGMLKVLEMAGAAGAKRISVDLHPNRPDYRGIMAMEPVSLEADPTFEEIEKAGGKVEKHGEAHGVLDNYFLVSGEIPRVTEYELGLKRGIRFITETGKWEEDNLIRDERFLMCKLKDKGLVLFTGCSHAGVVNASHHALDLGSGAPLYAVMGGYHLADGEPELISNSISDLKALDPKLLLTGHCTGWRAKFEIQRQMPGRLVPCCVGSKFVL</sequence>
<dbReference type="InterPro" id="IPR041712">
    <property type="entry name" value="DHPS-like_MBL-fold"/>
</dbReference>
<dbReference type="OrthoDB" id="1470350at2759"/>
<protein>
    <recommendedName>
        <fullName evidence="1">Metallo-beta-lactamase domain-containing protein</fullName>
    </recommendedName>
</protein>
<keyword evidence="3" id="KW-1185">Reference proteome</keyword>
<name>A0A4U0XD83_9PEZI</name>
<dbReference type="InterPro" id="IPR001279">
    <property type="entry name" value="Metallo-B-lactamas"/>
</dbReference>
<dbReference type="PANTHER" id="PTHR13754:SF13">
    <property type="entry name" value="METALLO-BETA-LACTAMASE SUPERFAMILY PROTEIN (AFU_ORTHOLOGUE AFUA_3G07630)"/>
    <property type="match status" value="1"/>
</dbReference>
<dbReference type="AlphaFoldDB" id="A0A4U0XD83"/>
<dbReference type="SUPFAM" id="SSF56281">
    <property type="entry name" value="Metallo-hydrolase/oxidoreductase"/>
    <property type="match status" value="1"/>
</dbReference>
<dbReference type="EMBL" id="NAJQ01000215">
    <property type="protein sequence ID" value="TKA74722.1"/>
    <property type="molecule type" value="Genomic_DNA"/>
</dbReference>
<dbReference type="Pfam" id="PF00753">
    <property type="entry name" value="Lactamase_B"/>
    <property type="match status" value="1"/>
</dbReference>
<dbReference type="InterPro" id="IPR036866">
    <property type="entry name" value="RibonucZ/Hydroxyglut_hydro"/>
</dbReference>
<organism evidence="2 3">
    <name type="scientific">Friedmanniomyces simplex</name>
    <dbReference type="NCBI Taxonomy" id="329884"/>
    <lineage>
        <taxon>Eukaryota</taxon>
        <taxon>Fungi</taxon>
        <taxon>Dikarya</taxon>
        <taxon>Ascomycota</taxon>
        <taxon>Pezizomycotina</taxon>
        <taxon>Dothideomycetes</taxon>
        <taxon>Dothideomycetidae</taxon>
        <taxon>Mycosphaerellales</taxon>
        <taxon>Teratosphaeriaceae</taxon>
        <taxon>Friedmanniomyces</taxon>
    </lineage>
</organism>
<dbReference type="PANTHER" id="PTHR13754">
    <property type="entry name" value="METALLO-BETA-LACTAMASE SUPERFAMILY PROTEIN"/>
    <property type="match status" value="1"/>
</dbReference>
<evidence type="ECO:0000313" key="3">
    <source>
        <dbReference type="Proteomes" id="UP000309340"/>
    </source>
</evidence>
<proteinExistence type="predicted"/>
<dbReference type="GO" id="GO:0016740">
    <property type="term" value="F:transferase activity"/>
    <property type="evidence" value="ECO:0007669"/>
    <property type="project" value="TreeGrafter"/>
</dbReference>
<comment type="caution">
    <text evidence="2">The sequence shown here is derived from an EMBL/GenBank/DDBJ whole genome shotgun (WGS) entry which is preliminary data.</text>
</comment>
<dbReference type="STRING" id="329884.A0A4U0XD83"/>
<accession>A0A4U0XD83</accession>
<feature type="domain" description="Metallo-beta-lactamase" evidence="1">
    <location>
        <begin position="77"/>
        <end position="156"/>
    </location>
</feature>
<dbReference type="Gene3D" id="3.60.15.10">
    <property type="entry name" value="Ribonuclease Z/Hydroxyacylglutathione hydrolase-like"/>
    <property type="match status" value="1"/>
</dbReference>
<dbReference type="CDD" id="cd07713">
    <property type="entry name" value="DHPS-like_MBL-fold"/>
    <property type="match status" value="1"/>
</dbReference>
<dbReference type="InterPro" id="IPR052926">
    <property type="entry name" value="Metallo-beta-lactamase_dom"/>
</dbReference>
<dbReference type="Proteomes" id="UP000309340">
    <property type="component" value="Unassembled WGS sequence"/>
</dbReference>